<organism evidence="1 2">
    <name type="scientific">Duganella radicis</name>
    <dbReference type="NCBI Taxonomy" id="551988"/>
    <lineage>
        <taxon>Bacteria</taxon>
        <taxon>Pseudomonadati</taxon>
        <taxon>Pseudomonadota</taxon>
        <taxon>Betaproteobacteria</taxon>
        <taxon>Burkholderiales</taxon>
        <taxon>Oxalobacteraceae</taxon>
        <taxon>Telluria group</taxon>
        <taxon>Duganella</taxon>
    </lineage>
</organism>
<evidence type="ECO:0000313" key="2">
    <source>
        <dbReference type="Proteomes" id="UP000475582"/>
    </source>
</evidence>
<keyword evidence="2" id="KW-1185">Reference proteome</keyword>
<dbReference type="RefSeq" id="WP_155467431.1">
    <property type="nucleotide sequence ID" value="NZ_WNKY01000052.1"/>
</dbReference>
<dbReference type="EMBL" id="WNKY01000052">
    <property type="protein sequence ID" value="MTV41277.1"/>
    <property type="molecule type" value="Genomic_DNA"/>
</dbReference>
<protein>
    <recommendedName>
        <fullName evidence="3">Alpha/beta hydrolase</fullName>
    </recommendedName>
</protein>
<reference evidence="1 2" key="1">
    <citation type="submission" date="2019-11" db="EMBL/GenBank/DDBJ databases">
        <title>Type strains purchased from KCTC, JCM and DSMZ.</title>
        <authorList>
            <person name="Lu H."/>
        </authorList>
    </citation>
    <scope>NUCLEOTIDE SEQUENCE [LARGE SCALE GENOMIC DNA]</scope>
    <source>
        <strain evidence="1 2">KCTC 22382</strain>
    </source>
</reference>
<dbReference type="Proteomes" id="UP000475582">
    <property type="component" value="Unassembled WGS sequence"/>
</dbReference>
<comment type="caution">
    <text evidence="1">The sequence shown here is derived from an EMBL/GenBank/DDBJ whole genome shotgun (WGS) entry which is preliminary data.</text>
</comment>
<gene>
    <name evidence="1" type="ORF">GM676_27310</name>
</gene>
<sequence length="379" mass="40421">MLSLPLRRTLRRASLLLPILLLPALLPACGTPYRPPLLPDTPPAVFPGLIDIAAQAGGREADVLLVHGICTHDAGWLDEVLPPLTRAVRDATATAPARVAGASAAAVQIVPATIATPAGRLRFDALIWSPLTSDLKRQLCYDQSGKSALCTGAPPYPYTRAKLNARFKDGLIDDCLPDALIYAGAARETMQLRMREAVLQVLSGMRADAPLVVISHSMGSKMLFDTLLRMSNEPAGSPAALAAQQAVRRLRFLVMAANQIPLLSLAEQAPASMAAATDAGDATPPPDSLQRLLRQHRTLAATPPLTLVAFTDPNDLLSYTLPPERYEANGVTVHNILVSNAPTYLGLLERPDTAHLNYLSNPDIGRLIACGQPTSKLCN</sequence>
<evidence type="ECO:0008006" key="3">
    <source>
        <dbReference type="Google" id="ProtNLM"/>
    </source>
</evidence>
<proteinExistence type="predicted"/>
<dbReference type="OrthoDB" id="8477673at2"/>
<dbReference type="AlphaFoldDB" id="A0A6L6PRL7"/>
<evidence type="ECO:0000313" key="1">
    <source>
        <dbReference type="EMBL" id="MTV41277.1"/>
    </source>
</evidence>
<name>A0A6L6PRL7_9BURK</name>
<accession>A0A6L6PRL7</accession>